<dbReference type="PRINTS" id="PR00696">
    <property type="entry name" value="RSOLVASERUVC"/>
</dbReference>
<keyword evidence="2 12" id="KW-0963">Cytoplasm</keyword>
<keyword evidence="14" id="KW-1185">Reference proteome</keyword>
<evidence type="ECO:0000256" key="5">
    <source>
        <dbReference type="ARBA" id="ARBA00022759"/>
    </source>
</evidence>
<evidence type="ECO:0000313" key="14">
    <source>
        <dbReference type="Proteomes" id="UP001200430"/>
    </source>
</evidence>
<evidence type="ECO:0000256" key="3">
    <source>
        <dbReference type="ARBA" id="ARBA00022722"/>
    </source>
</evidence>
<dbReference type="InterPro" id="IPR036397">
    <property type="entry name" value="RNaseH_sf"/>
</dbReference>
<evidence type="ECO:0000256" key="9">
    <source>
        <dbReference type="ARBA" id="ARBA00023125"/>
    </source>
</evidence>
<feature type="binding site" evidence="12">
    <location>
        <position position="128"/>
    </location>
    <ligand>
        <name>Mg(2+)</name>
        <dbReference type="ChEBI" id="CHEBI:18420"/>
        <label>1</label>
    </ligand>
</feature>
<feature type="active site" evidence="12">
    <location>
        <position position="55"/>
    </location>
</feature>
<dbReference type="Gene3D" id="3.30.420.10">
    <property type="entry name" value="Ribonuclease H-like superfamily/Ribonuclease H"/>
    <property type="match status" value="1"/>
</dbReference>
<organism evidence="13 14">
    <name type="scientific">Dethiosulfovibrio marinus</name>
    <dbReference type="NCBI Taxonomy" id="133532"/>
    <lineage>
        <taxon>Bacteria</taxon>
        <taxon>Thermotogati</taxon>
        <taxon>Synergistota</taxon>
        <taxon>Synergistia</taxon>
        <taxon>Synergistales</taxon>
        <taxon>Dethiosulfovibrionaceae</taxon>
        <taxon>Dethiosulfovibrio</taxon>
    </lineage>
</organism>
<proteinExistence type="inferred from homology"/>
<comment type="subunit">
    <text evidence="12">Homodimer which binds Holliday junction (HJ) DNA. The HJ becomes 2-fold symmetrical on binding to RuvC with unstacked arms; it has a different conformation from HJ DNA in complex with RuvA. In the full resolvosome a probable DNA-RuvA(4)-RuvB(12)-RuvC(2) complex forms which resolves the HJ.</text>
</comment>
<evidence type="ECO:0000256" key="8">
    <source>
        <dbReference type="ARBA" id="ARBA00022842"/>
    </source>
</evidence>
<comment type="similarity">
    <text evidence="1 12">Belongs to the RuvC family.</text>
</comment>
<keyword evidence="3 12" id="KW-0540">Nuclease</keyword>
<dbReference type="InterPro" id="IPR020563">
    <property type="entry name" value="X-over_junc_endoDNase_Mg_BS"/>
</dbReference>
<comment type="catalytic activity">
    <reaction evidence="12">
        <text>Endonucleolytic cleavage at a junction such as a reciprocal single-stranded crossover between two homologous DNA duplexes (Holliday junction).</text>
        <dbReference type="EC" id="3.1.21.10"/>
    </reaction>
</comment>
<comment type="caution">
    <text evidence="12">Lacks conserved residue(s) required for the propagation of feature annotation.</text>
</comment>
<protein>
    <recommendedName>
        <fullName evidence="12">Crossover junction endodeoxyribonuclease RuvC</fullName>
        <ecNumber evidence="12">3.1.21.10</ecNumber>
    </recommendedName>
    <alternativeName>
        <fullName evidence="12">Holliday junction nuclease RuvC</fullName>
    </alternativeName>
    <alternativeName>
        <fullName evidence="12">Holliday junction resolvase RuvC</fullName>
    </alternativeName>
</protein>
<feature type="binding site" evidence="12">
    <location>
        <position position="55"/>
    </location>
    <ligand>
        <name>Mg(2+)</name>
        <dbReference type="ChEBI" id="CHEBI:18420"/>
        <label>2</label>
    </ligand>
</feature>
<evidence type="ECO:0000256" key="2">
    <source>
        <dbReference type="ARBA" id="ARBA00022490"/>
    </source>
</evidence>
<dbReference type="PANTHER" id="PTHR30194:SF3">
    <property type="entry name" value="CROSSOVER JUNCTION ENDODEOXYRIBONUCLEASE RUVC"/>
    <property type="match status" value="1"/>
</dbReference>
<dbReference type="InterPro" id="IPR012337">
    <property type="entry name" value="RNaseH-like_sf"/>
</dbReference>
<dbReference type="HAMAP" id="MF_00034">
    <property type="entry name" value="RuvC"/>
    <property type="match status" value="1"/>
</dbReference>
<keyword evidence="5 12" id="KW-0255">Endonuclease</keyword>
<keyword evidence="6 12" id="KW-0227">DNA damage</keyword>
<dbReference type="InterPro" id="IPR002176">
    <property type="entry name" value="X-over_junc_endoDNase_RuvC"/>
</dbReference>
<comment type="function">
    <text evidence="12">The RuvA-RuvB-RuvC complex processes Holliday junction (HJ) DNA during genetic recombination and DNA repair. Endonuclease that resolves HJ intermediates. Cleaves cruciform DNA by making single-stranded nicks across the HJ at symmetrical positions within the homologous arms, yielding a 5'-phosphate and a 3'-hydroxyl group; requires a central core of homology in the junction. The consensus cleavage sequence is 5'-(A/T)TT(C/G)-3'. Cleavage occurs on the 3'-side of the TT dinucleotide at the point of strand exchange. HJ branch migration catalyzed by RuvA-RuvB allows RuvC to scan DNA until it finds its consensus sequence, where it cleaves and resolves the cruciform DNA.</text>
</comment>
<dbReference type="Proteomes" id="UP001200430">
    <property type="component" value="Unassembled WGS sequence"/>
</dbReference>
<evidence type="ECO:0000256" key="1">
    <source>
        <dbReference type="ARBA" id="ARBA00009518"/>
    </source>
</evidence>
<evidence type="ECO:0000256" key="10">
    <source>
        <dbReference type="ARBA" id="ARBA00023172"/>
    </source>
</evidence>
<feature type="active site" evidence="12">
    <location>
        <position position="128"/>
    </location>
</feature>
<dbReference type="PANTHER" id="PTHR30194">
    <property type="entry name" value="CROSSOVER JUNCTION ENDODEOXYRIBONUCLEASE RUVC"/>
    <property type="match status" value="1"/>
</dbReference>
<comment type="caution">
    <text evidence="13">The sequence shown here is derived from an EMBL/GenBank/DDBJ whole genome shotgun (WGS) entry which is preliminary data.</text>
</comment>
<evidence type="ECO:0000256" key="6">
    <source>
        <dbReference type="ARBA" id="ARBA00022763"/>
    </source>
</evidence>
<keyword evidence="7 12" id="KW-0378">Hydrolase</keyword>
<evidence type="ECO:0000256" key="7">
    <source>
        <dbReference type="ARBA" id="ARBA00022801"/>
    </source>
</evidence>
<evidence type="ECO:0000256" key="12">
    <source>
        <dbReference type="HAMAP-Rule" id="MF_00034"/>
    </source>
</evidence>
<keyword evidence="11 12" id="KW-0234">DNA repair</keyword>
<comment type="subcellular location">
    <subcellularLocation>
        <location evidence="12">Cytoplasm</location>
    </subcellularLocation>
</comment>
<sequence>MGFGVVEQIGSKYRACSFGCLETPPDMSVPQRLDELYRGLREQINGCSPHFMAVEKLYFGRNTTTAENVWQARGVALLVGAQNDLFVLEPKPSEAKITVCGDGRAEKSQVQRMVQVILSLKEIPRPDDAADALAIALAGLALLPTSTIGRR</sequence>
<keyword evidence="9 12" id="KW-0238">DNA-binding</keyword>
<dbReference type="CDD" id="cd16962">
    <property type="entry name" value="RuvC"/>
    <property type="match status" value="1"/>
</dbReference>
<comment type="cofactor">
    <cofactor evidence="12">
        <name>Mg(2+)</name>
        <dbReference type="ChEBI" id="CHEBI:18420"/>
    </cofactor>
    <text evidence="12">Binds 2 Mg(2+) ion per subunit.</text>
</comment>
<name>A0ABS9ELN7_9BACT</name>
<keyword evidence="10 12" id="KW-0233">DNA recombination</keyword>
<dbReference type="EC" id="3.1.21.10" evidence="12"/>
<keyword evidence="8 12" id="KW-0460">Magnesium</keyword>
<evidence type="ECO:0000313" key="13">
    <source>
        <dbReference type="EMBL" id="MCF4142114.1"/>
    </source>
</evidence>
<evidence type="ECO:0000256" key="4">
    <source>
        <dbReference type="ARBA" id="ARBA00022723"/>
    </source>
</evidence>
<keyword evidence="4 12" id="KW-0479">Metal-binding</keyword>
<dbReference type="Pfam" id="PF02075">
    <property type="entry name" value="RuvC"/>
    <property type="match status" value="1"/>
</dbReference>
<reference evidence="13 14" key="1">
    <citation type="submission" date="2022-01" db="EMBL/GenBank/DDBJ databases">
        <title>Dethiosulfovibrio faecalis sp. nov., a novel proteolytic, non-sulfur-reducing bacterium isolated from a marine aquaculture solid waste bioreactor.</title>
        <authorList>
            <person name="Grabowski S."/>
            <person name="Apolinario E."/>
            <person name="Schneider N."/>
            <person name="Marshall C.W."/>
            <person name="Sowers K.R."/>
        </authorList>
    </citation>
    <scope>NUCLEOTIDE SEQUENCE [LARGE SCALE GENOMIC DNA]</scope>
    <source>
        <strain evidence="13 14">DSM 12537</strain>
    </source>
</reference>
<accession>A0ABS9ELN7</accession>
<dbReference type="PROSITE" id="PS01321">
    <property type="entry name" value="RUVC"/>
    <property type="match status" value="1"/>
</dbReference>
<dbReference type="SUPFAM" id="SSF53098">
    <property type="entry name" value="Ribonuclease H-like"/>
    <property type="match status" value="1"/>
</dbReference>
<gene>
    <name evidence="12" type="primary">ruvC</name>
    <name evidence="13" type="ORF">L2W38_04735</name>
</gene>
<evidence type="ECO:0000256" key="11">
    <source>
        <dbReference type="ARBA" id="ARBA00023204"/>
    </source>
</evidence>
<dbReference type="EMBL" id="JAKGUD010000003">
    <property type="protein sequence ID" value="MCF4142114.1"/>
    <property type="molecule type" value="Genomic_DNA"/>
</dbReference>